<protein>
    <submittedName>
        <fullName evidence="7">Peptidase S45, penicillin amidase</fullName>
    </submittedName>
</protein>
<keyword evidence="6" id="KW-0106">Calcium</keyword>
<evidence type="ECO:0000256" key="2">
    <source>
        <dbReference type="ARBA" id="ARBA00022729"/>
    </source>
</evidence>
<dbReference type="Proteomes" id="UP000245124">
    <property type="component" value="Unassembled WGS sequence"/>
</dbReference>
<evidence type="ECO:0000313" key="7">
    <source>
        <dbReference type="EMBL" id="GBG21079.1"/>
    </source>
</evidence>
<feature type="binding site" evidence="6">
    <location>
        <position position="268"/>
    </location>
    <ligand>
        <name>Ca(2+)</name>
        <dbReference type="ChEBI" id="CHEBI:29108"/>
    </ligand>
</feature>
<evidence type="ECO:0000256" key="5">
    <source>
        <dbReference type="PIRSR" id="PIRSR001227-1"/>
    </source>
</evidence>
<dbReference type="Pfam" id="PF01804">
    <property type="entry name" value="Penicil_amidase"/>
    <property type="match status" value="1"/>
</dbReference>
<comment type="caution">
    <text evidence="7">The sequence shown here is derived from an EMBL/GenBank/DDBJ whole genome shotgun (WGS) entry which is preliminary data.</text>
</comment>
<dbReference type="Gene3D" id="3.60.20.10">
    <property type="entry name" value="Glutamine Phosphoribosylpyrophosphate, subunit 1, domain 1"/>
    <property type="match status" value="1"/>
</dbReference>
<keyword evidence="3" id="KW-0378">Hydrolase</keyword>
<dbReference type="Gene3D" id="1.10.1400.10">
    <property type="match status" value="1"/>
</dbReference>
<comment type="similarity">
    <text evidence="1">Belongs to the peptidase S45 family.</text>
</comment>
<organism evidence="7 8">
    <name type="scientific">Nostoc commune NIES-4072</name>
    <dbReference type="NCBI Taxonomy" id="2005467"/>
    <lineage>
        <taxon>Bacteria</taxon>
        <taxon>Bacillati</taxon>
        <taxon>Cyanobacteriota</taxon>
        <taxon>Cyanophyceae</taxon>
        <taxon>Nostocales</taxon>
        <taxon>Nostocaceae</taxon>
        <taxon>Nostoc</taxon>
    </lineage>
</organism>
<evidence type="ECO:0000256" key="6">
    <source>
        <dbReference type="PIRSR" id="PIRSR001227-2"/>
    </source>
</evidence>
<keyword evidence="4" id="KW-0865">Zymogen</keyword>
<dbReference type="SUPFAM" id="SSF56235">
    <property type="entry name" value="N-terminal nucleophile aminohydrolases (Ntn hydrolases)"/>
    <property type="match status" value="1"/>
</dbReference>
<dbReference type="PANTHER" id="PTHR34218">
    <property type="entry name" value="PEPTIDASE S45 PENICILLIN AMIDASE"/>
    <property type="match status" value="1"/>
</dbReference>
<dbReference type="AlphaFoldDB" id="A0A2R5FST9"/>
<dbReference type="EMBL" id="BDUD01000001">
    <property type="protein sequence ID" value="GBG21079.1"/>
    <property type="molecule type" value="Genomic_DNA"/>
</dbReference>
<evidence type="ECO:0000256" key="4">
    <source>
        <dbReference type="ARBA" id="ARBA00023145"/>
    </source>
</evidence>
<feature type="binding site" evidence="6">
    <location>
        <position position="271"/>
    </location>
    <ligand>
        <name>Ca(2+)</name>
        <dbReference type="ChEBI" id="CHEBI:29108"/>
    </ligand>
</feature>
<gene>
    <name evidence="7" type="ORF">NIES4072_47610</name>
</gene>
<dbReference type="InterPro" id="IPR029055">
    <property type="entry name" value="Ntn_hydrolases_N"/>
</dbReference>
<dbReference type="InterPro" id="IPR002692">
    <property type="entry name" value="S45"/>
</dbReference>
<dbReference type="InterPro" id="IPR043147">
    <property type="entry name" value="Penicillin_amidase_A-knob"/>
</dbReference>
<evidence type="ECO:0000313" key="8">
    <source>
        <dbReference type="Proteomes" id="UP000245124"/>
    </source>
</evidence>
<evidence type="ECO:0000256" key="1">
    <source>
        <dbReference type="ARBA" id="ARBA00006586"/>
    </source>
</evidence>
<accession>A0A2R5FST9</accession>
<reference evidence="7 8" key="1">
    <citation type="submission" date="2017-06" db="EMBL/GenBank/DDBJ databases">
        <title>Genome sequencing of cyanobaciteial culture collection at National Institute for Environmental Studies (NIES).</title>
        <authorList>
            <person name="Hirose Y."/>
            <person name="Shimura Y."/>
            <person name="Fujisawa T."/>
            <person name="Nakamura Y."/>
            <person name="Kawachi M."/>
        </authorList>
    </citation>
    <scope>NUCLEOTIDE SEQUENCE [LARGE SCALE GENOMIC DNA]</scope>
    <source>
        <strain evidence="7 8">NIES-4072</strain>
    </source>
</reference>
<name>A0A2R5FST9_NOSCO</name>
<dbReference type="GO" id="GO:0016811">
    <property type="term" value="F:hydrolase activity, acting on carbon-nitrogen (but not peptide) bonds, in linear amides"/>
    <property type="evidence" value="ECO:0007669"/>
    <property type="project" value="InterPro"/>
</dbReference>
<dbReference type="InterPro" id="IPR014395">
    <property type="entry name" value="Pen/GL7ACA/AHL_acylase"/>
</dbReference>
<dbReference type="Gene3D" id="2.30.120.10">
    <property type="match status" value="1"/>
</dbReference>
<proteinExistence type="inferred from homology"/>
<comment type="cofactor">
    <cofactor evidence="6">
        <name>Ca(2+)</name>
        <dbReference type="ChEBI" id="CHEBI:29108"/>
    </cofactor>
    <text evidence="6">Binds 1 Ca(2+) ion per dimer.</text>
</comment>
<dbReference type="Gene3D" id="1.10.439.10">
    <property type="entry name" value="Penicillin Amidohydrolase, domain 1"/>
    <property type="match status" value="1"/>
</dbReference>
<keyword evidence="2" id="KW-0732">Signal</keyword>
<dbReference type="CDD" id="cd01936">
    <property type="entry name" value="Ntn_CA"/>
    <property type="match status" value="1"/>
</dbReference>
<dbReference type="InterPro" id="IPR023343">
    <property type="entry name" value="Penicillin_amidase_dom1"/>
</dbReference>
<dbReference type="GO" id="GO:0017000">
    <property type="term" value="P:antibiotic biosynthetic process"/>
    <property type="evidence" value="ECO:0007669"/>
    <property type="project" value="InterPro"/>
</dbReference>
<feature type="active site" description="Nucleophile" evidence="5">
    <location>
        <position position="196"/>
    </location>
</feature>
<dbReference type="PANTHER" id="PTHR34218:SF3">
    <property type="entry name" value="ACYL-HOMOSERINE LACTONE ACYLASE PVDQ"/>
    <property type="match status" value="1"/>
</dbReference>
<dbReference type="InterPro" id="IPR043146">
    <property type="entry name" value="Penicillin_amidase_N_B-knob"/>
</dbReference>
<evidence type="ECO:0000256" key="3">
    <source>
        <dbReference type="ARBA" id="ARBA00022801"/>
    </source>
</evidence>
<sequence length="705" mass="79079">MVVLMRIDSLLRVYKRKSIRVLPLILSLILVLFVGSRTVAVPTKSTEILWDTYGVPHIYGKDDQSAFYAFGWAQMQSHGDLLLRLYGQARGHAAEYWGEEYLESDRWVQTAGVPERASTWYKAQSSTFRSYLDAFATGINAYAKENPKLIDDQVEVVLPVKAEDVMAHLHRVLNFTFVVNPESVLDLSKEKLQAGSNGWAIAPSHSANGNAMLLANPHLPWSDLFLWYEAQITAPGIDAYGATLVGIPVLAIAFNNNLGWTHTVNTYDGWDVYQLTLAGNGYQFDDKVLNFQTKTLSLKVKQKNGSLQEQPLIVKSSVHGPVVAEKNGKAVALRVAGLDRPGVLQEWWDMARSKNLAQFEKTLQRLQLPMFTVMYADREGHIMHLFNGQVPVRSKGDFEYWQGIIPGNTSKTLWTKIHPYQDLPRIVDPKSGWLQNTNDPPWTTTFPAAIKADNYPPYMAPRFMDFRSQRSVRMLAEDDKISFDQMVVYKHSTRMELADRILDDLIPATRKYGQDLGQKAANVLEAWDRQANADSRGAVLFAFWVQQMDLDKTFSKPWNENYPRTTPDGLANPESAVATLQAVAAEVEKTYGALDVPWGKVFRLRLGDMDLSANGGDGSLGIFRVLNSAPGENGQFQAVAGDSYVAAIEFSNPVRAMALTSYGNATQPGSPHISDQLQMLANKKLRTVWRDRSDILAHLEERKIF</sequence>
<dbReference type="PIRSF" id="PIRSF001227">
    <property type="entry name" value="Pen_acylase"/>
    <property type="match status" value="1"/>
</dbReference>
<keyword evidence="8" id="KW-1185">Reference proteome</keyword>
<dbReference type="GO" id="GO:0046872">
    <property type="term" value="F:metal ion binding"/>
    <property type="evidence" value="ECO:0007669"/>
    <property type="project" value="UniProtKB-KW"/>
</dbReference>
<keyword evidence="6" id="KW-0479">Metal-binding</keyword>